<accession>A0ACC8XFH4</accession>
<reference evidence="1" key="1">
    <citation type="submission" date="2016-08" db="EMBL/GenBank/DDBJ databases">
        <authorList>
            <person name="Ngugi D.K."/>
            <person name="Miyake S."/>
            <person name="Stingl U."/>
        </authorList>
    </citation>
    <scope>NUCLEOTIDE SEQUENCE</scope>
    <source>
        <strain evidence="1">SCG-B11WGA-EpuloA1</strain>
    </source>
</reference>
<keyword evidence="2" id="KW-1185">Reference proteome</keyword>
<dbReference type="EMBL" id="LJDB01000021">
    <property type="protein sequence ID" value="ONI42107.1"/>
    <property type="molecule type" value="Genomic_DNA"/>
</dbReference>
<evidence type="ECO:0000313" key="1">
    <source>
        <dbReference type="EMBL" id="ONI42107.1"/>
    </source>
</evidence>
<proteinExistence type="predicted"/>
<comment type="caution">
    <text evidence="1">The sequence shown here is derived from an EMBL/GenBank/DDBJ whole genome shotgun (WGS) entry which is preliminary data.</text>
</comment>
<sequence length="231" mass="26464">MSIAERRMKLFDIIKTEKTIQLNKIADLFCVSSMTIRRDLQFLERQGLVILTHGGAILNEVTEIEPSFVDKLKNNIQSKNEIAEEAASYINNGDTIILDCGTTVLQMLKYIQHKKIRLFTNSYPVCQHLIGNNKIEIFMAPGQYSELSAGFFGLYTINFFNELYVDKVFIGTHGFDYEYGASVPDMLDAQTKKSLLRAGKQKYLLFEETKVGNIYQNIFATEIEFNKIITR</sequence>
<protein>
    <submittedName>
        <fullName evidence="1">Uncharacterized protein</fullName>
    </submittedName>
</protein>
<name>A0ACC8XFH4_9FIRM</name>
<gene>
    <name evidence="1" type="ORF">AN396_02450</name>
</gene>
<evidence type="ECO:0000313" key="2">
    <source>
        <dbReference type="Proteomes" id="UP000188605"/>
    </source>
</evidence>
<dbReference type="Proteomes" id="UP000188605">
    <property type="component" value="Unassembled WGS sequence"/>
</dbReference>
<organism evidence="1 2">
    <name type="scientific">Candidatus Epulonipiscium fishelsonii</name>
    <dbReference type="NCBI Taxonomy" id="77094"/>
    <lineage>
        <taxon>Bacteria</taxon>
        <taxon>Bacillati</taxon>
        <taxon>Bacillota</taxon>
        <taxon>Clostridia</taxon>
        <taxon>Lachnospirales</taxon>
        <taxon>Lachnospiraceae</taxon>
        <taxon>Candidatus Epulonipiscium</taxon>
    </lineage>
</organism>